<sequence>METDKGGWTVIQRGKFPIQQDFYKDWESYKNGFGNLKEEFWLGNENIRVLCQKGWEIRFDLQDEKGEKGFALYQNFNLSGENYRIAISGYTGTVGDDMQNENNFDFSTKDKGNIGEAQRLKSGWWIGNNGYYSNLNGIYQPGQSNVETVGW</sequence>
<reference evidence="2 3" key="1">
    <citation type="submission" date="2024-04" db="EMBL/GenBank/DDBJ databases">
        <authorList>
            <person name="Rising A."/>
            <person name="Reimegard J."/>
            <person name="Sonavane S."/>
            <person name="Akerstrom W."/>
            <person name="Nylinder S."/>
            <person name="Hedman E."/>
            <person name="Kallberg Y."/>
        </authorList>
    </citation>
    <scope>NUCLEOTIDE SEQUENCE [LARGE SCALE GENOMIC DNA]</scope>
</reference>
<dbReference type="PANTHER" id="PTHR19143:SF458">
    <property type="entry name" value="FIBRINOGEN C-TERMINAL DOMAIN-CONTAINING PROTEIN-RELATED"/>
    <property type="match status" value="1"/>
</dbReference>
<proteinExistence type="predicted"/>
<protein>
    <recommendedName>
        <fullName evidence="1">Fibrinogen C-terminal domain-containing protein</fullName>
    </recommendedName>
</protein>
<evidence type="ECO:0000313" key="3">
    <source>
        <dbReference type="Proteomes" id="UP001497382"/>
    </source>
</evidence>
<comment type="caution">
    <text evidence="2">The sequence shown here is derived from an EMBL/GenBank/DDBJ whole genome shotgun (WGS) entry which is preliminary data.</text>
</comment>
<dbReference type="InterPro" id="IPR050373">
    <property type="entry name" value="Fibrinogen_C-term_domain"/>
</dbReference>
<organism evidence="2 3">
    <name type="scientific">Larinioides sclopetarius</name>
    <dbReference type="NCBI Taxonomy" id="280406"/>
    <lineage>
        <taxon>Eukaryota</taxon>
        <taxon>Metazoa</taxon>
        <taxon>Ecdysozoa</taxon>
        <taxon>Arthropoda</taxon>
        <taxon>Chelicerata</taxon>
        <taxon>Arachnida</taxon>
        <taxon>Araneae</taxon>
        <taxon>Araneomorphae</taxon>
        <taxon>Entelegynae</taxon>
        <taxon>Araneoidea</taxon>
        <taxon>Araneidae</taxon>
        <taxon>Larinioides</taxon>
    </lineage>
</organism>
<accession>A0AAV1ZHW0</accession>
<dbReference type="Pfam" id="PF00147">
    <property type="entry name" value="Fibrinogen_C"/>
    <property type="match status" value="1"/>
</dbReference>
<dbReference type="EMBL" id="CAXIEN010000050">
    <property type="protein sequence ID" value="CAL1270626.1"/>
    <property type="molecule type" value="Genomic_DNA"/>
</dbReference>
<keyword evidence="3" id="KW-1185">Reference proteome</keyword>
<dbReference type="Proteomes" id="UP001497382">
    <property type="component" value="Unassembled WGS sequence"/>
</dbReference>
<dbReference type="Gene3D" id="3.90.215.10">
    <property type="entry name" value="Gamma Fibrinogen, chain A, domain 1"/>
    <property type="match status" value="1"/>
</dbReference>
<evidence type="ECO:0000259" key="1">
    <source>
        <dbReference type="PROSITE" id="PS51406"/>
    </source>
</evidence>
<gene>
    <name evidence="2" type="ORF">LARSCL_LOCUS5403</name>
</gene>
<dbReference type="AlphaFoldDB" id="A0AAV1ZHW0"/>
<dbReference type="PANTHER" id="PTHR19143">
    <property type="entry name" value="FIBRINOGEN/TENASCIN/ANGIOPOEITIN"/>
    <property type="match status" value="1"/>
</dbReference>
<dbReference type="PROSITE" id="PS51406">
    <property type="entry name" value="FIBRINOGEN_C_2"/>
    <property type="match status" value="1"/>
</dbReference>
<dbReference type="InterPro" id="IPR014716">
    <property type="entry name" value="Fibrinogen_a/b/g_C_1"/>
</dbReference>
<feature type="domain" description="Fibrinogen C-terminal" evidence="1">
    <location>
        <begin position="1"/>
        <end position="151"/>
    </location>
</feature>
<dbReference type="GO" id="GO:0005615">
    <property type="term" value="C:extracellular space"/>
    <property type="evidence" value="ECO:0007669"/>
    <property type="project" value="TreeGrafter"/>
</dbReference>
<dbReference type="InterPro" id="IPR036056">
    <property type="entry name" value="Fibrinogen-like_C"/>
</dbReference>
<dbReference type="SMART" id="SM00186">
    <property type="entry name" value="FBG"/>
    <property type="match status" value="1"/>
</dbReference>
<name>A0AAV1ZHW0_9ARAC</name>
<dbReference type="SUPFAM" id="SSF56496">
    <property type="entry name" value="Fibrinogen C-terminal domain-like"/>
    <property type="match status" value="1"/>
</dbReference>
<dbReference type="Gene3D" id="4.10.530.10">
    <property type="entry name" value="Gamma-fibrinogen Carboxyl Terminal Fragment, domain 2"/>
    <property type="match status" value="1"/>
</dbReference>
<dbReference type="InterPro" id="IPR002181">
    <property type="entry name" value="Fibrinogen_a/b/g_C_dom"/>
</dbReference>
<evidence type="ECO:0000313" key="2">
    <source>
        <dbReference type="EMBL" id="CAL1270626.1"/>
    </source>
</evidence>